<dbReference type="EMBL" id="SGPK01000322">
    <property type="protein sequence ID" value="THH04658.1"/>
    <property type="molecule type" value="Genomic_DNA"/>
</dbReference>
<dbReference type="OrthoDB" id="3944184at2759"/>
<evidence type="ECO:0000256" key="1">
    <source>
        <dbReference type="SAM" id="SignalP"/>
    </source>
</evidence>
<feature type="chain" id="PRO_5020984867" evidence="1">
    <location>
        <begin position="22"/>
        <end position="161"/>
    </location>
</feature>
<name>A0A4S4L241_9AGAM</name>
<gene>
    <name evidence="2" type="ORF">EW145_g5353</name>
</gene>
<evidence type="ECO:0000313" key="3">
    <source>
        <dbReference type="Proteomes" id="UP000308199"/>
    </source>
</evidence>
<proteinExistence type="predicted"/>
<accession>A0A4S4L241</accession>
<keyword evidence="1" id="KW-0732">Signal</keyword>
<dbReference type="AlphaFoldDB" id="A0A4S4L241"/>
<dbReference type="Proteomes" id="UP000308199">
    <property type="component" value="Unassembled WGS sequence"/>
</dbReference>
<protein>
    <submittedName>
        <fullName evidence="2">Uncharacterized protein</fullName>
    </submittedName>
</protein>
<reference evidence="2 3" key="1">
    <citation type="submission" date="2019-02" db="EMBL/GenBank/DDBJ databases">
        <title>Genome sequencing of the rare red list fungi Phellinidium pouzarii.</title>
        <authorList>
            <person name="Buettner E."/>
            <person name="Kellner H."/>
        </authorList>
    </citation>
    <scope>NUCLEOTIDE SEQUENCE [LARGE SCALE GENOMIC DNA]</scope>
    <source>
        <strain evidence="2 3">DSM 108285</strain>
    </source>
</reference>
<evidence type="ECO:0000313" key="2">
    <source>
        <dbReference type="EMBL" id="THH04658.1"/>
    </source>
</evidence>
<feature type="signal peptide" evidence="1">
    <location>
        <begin position="1"/>
        <end position="21"/>
    </location>
</feature>
<comment type="caution">
    <text evidence="2">The sequence shown here is derived from an EMBL/GenBank/DDBJ whole genome shotgun (WGS) entry which is preliminary data.</text>
</comment>
<organism evidence="2 3">
    <name type="scientific">Phellinidium pouzarii</name>
    <dbReference type="NCBI Taxonomy" id="167371"/>
    <lineage>
        <taxon>Eukaryota</taxon>
        <taxon>Fungi</taxon>
        <taxon>Dikarya</taxon>
        <taxon>Basidiomycota</taxon>
        <taxon>Agaricomycotina</taxon>
        <taxon>Agaricomycetes</taxon>
        <taxon>Hymenochaetales</taxon>
        <taxon>Hymenochaetaceae</taxon>
        <taxon>Phellinidium</taxon>
    </lineage>
</organism>
<keyword evidence="3" id="KW-1185">Reference proteome</keyword>
<sequence>MLALLALVLAFTALFVSPSAAAVGLAPRYGAQGTIGSPANGTNIMPGAPFAFLYTPRSDYCLVSNNFTVWLLTSPPSSPFGGDMTGHFFGRFAYSTFDPAPSQLTMPDFSQSGAFSAGANASAQPMYFAVLEEWGSCDPALGSHFSLAANHIIYNGTTAAT</sequence>